<feature type="domain" description="NB-ARC" evidence="1">
    <location>
        <begin position="318"/>
        <end position="471"/>
    </location>
</feature>
<dbReference type="EMBL" id="CP134854">
    <property type="protein sequence ID" value="WNL30247.1"/>
    <property type="molecule type" value="Genomic_DNA"/>
</dbReference>
<evidence type="ECO:0000313" key="2">
    <source>
        <dbReference type="EMBL" id="WNL30247.1"/>
    </source>
</evidence>
<dbReference type="SUPFAM" id="SSF52540">
    <property type="entry name" value="P-loop containing nucleoside triphosphate hydrolases"/>
    <property type="match status" value="1"/>
</dbReference>
<sequence length="948" mass="110151">MKHDLPQSLIDAIKNNTLIPFVGAGISMGIKDNKDNLIFKSWTNSLLDAAEILNYEQKTKEATAIKALLDLPDVDYLETASKIHKYLNSNWNKYLTQIFDKSSENINQSSLQIPKEILKINNLVITTNYDNVLKWACENKDDLIEWDKKALYGQVESLKQNPSKQSIWYLHGKISNPDDIVFTKESYEETYKEDSPVIKIFQTHLLTKSFIFCGFSLDDPYIKMQLEKLKSIFGTNLSKHFMIIKKGQQKDFSYLGDIQFLEVEDYDKDYLALLKKINQQKNSNPILPIQYSQQTIPKSKKFFNVPFESKQNDVVGIEGKLEEVHEKLSNSKKLSIGQVAKFEGMGGLGKTQLAVEYVHKYKDTYPNGVLWLTMDQDIDEQLITLGRTHNLVNQNLDIKEQLDGIKYQLKSFENMLLIYDNTNEQKDIEQEFLPKSITNKILITTRNPIQGYTPIELETLDFENSKKLLEIESGKTVLESENKFVEELCEKLGGLPLALEMAGAYIKYLDLSWEKYIELYTKQHLELLNKSKLPESFTKHENNIVNTLTISQKIIDEIPKLKEIINLLSYGANEPINDELITKLLACDETDIIEAIKIGIKLKYIKESSQGYTIHRLLKEVWKIQEKLEQTFIDSVAKNLAYYIYEIKDEFLNLSKIEIANLFSQQWSNYLANNDTKAILIAYRAYLDYYKGNYDKALEIVKDANEIVEKKDSKEYAEILGYQGSLNSRLGNNTIAKKFFTESFEMRKKLYPKQDHTYIANSLSNLGTNLDHTKNFDEALDFHTQAFEMRKNIYLNQDHTHIADSLNNLGVTWSNKKDFTKALYFNTEAFEMRKRLYANQDHPDIAASLNNLGFAWNKRDFTKALNFYSQAFEMRKRLYSNQNHPVIILSMFNLSLTLCENKARKNEGIKILKEYKKIVTKSEDKQKIDLYLKKYDNIGRDKSKRKKR</sequence>
<dbReference type="Pfam" id="PF13289">
    <property type="entry name" value="SIR2_2"/>
    <property type="match status" value="1"/>
</dbReference>
<dbReference type="AlphaFoldDB" id="A0AA96DLA5"/>
<dbReference type="InterPro" id="IPR019734">
    <property type="entry name" value="TPR_rpt"/>
</dbReference>
<proteinExistence type="predicted"/>
<dbReference type="InterPro" id="IPR027417">
    <property type="entry name" value="P-loop_NTPase"/>
</dbReference>
<evidence type="ECO:0000259" key="1">
    <source>
        <dbReference type="Pfam" id="PF00931"/>
    </source>
</evidence>
<organism evidence="2">
    <name type="scientific">Arcobacter sp. AZ-2023</name>
    <dbReference type="NCBI Taxonomy" id="3074453"/>
    <lineage>
        <taxon>Bacteria</taxon>
        <taxon>Pseudomonadati</taxon>
        <taxon>Campylobacterota</taxon>
        <taxon>Epsilonproteobacteria</taxon>
        <taxon>Campylobacterales</taxon>
        <taxon>Arcobacteraceae</taxon>
        <taxon>Arcobacter</taxon>
    </lineage>
</organism>
<dbReference type="PANTHER" id="PTHR19959">
    <property type="entry name" value="KINESIN LIGHT CHAIN"/>
    <property type="match status" value="1"/>
</dbReference>
<protein>
    <submittedName>
        <fullName evidence="2">SIR2 family protein</fullName>
    </submittedName>
</protein>
<reference evidence="2" key="1">
    <citation type="submission" date="2023-09" db="EMBL/GenBank/DDBJ databases">
        <title>Arcobacter tbilisiensis sp. nov. isolated from chicken meat in Tbilisi, Georgia.</title>
        <authorList>
            <person name="Matthias R."/>
            <person name="Zautner A.E."/>
        </authorList>
    </citation>
    <scope>NUCLEOTIDE SEQUENCE</scope>
    <source>
        <strain evidence="2">LEO 52</strain>
    </source>
</reference>
<dbReference type="SMART" id="SM00028">
    <property type="entry name" value="TPR"/>
    <property type="match status" value="4"/>
</dbReference>
<dbReference type="PRINTS" id="PR00364">
    <property type="entry name" value="DISEASERSIST"/>
</dbReference>
<dbReference type="Pfam" id="PF00931">
    <property type="entry name" value="NB-ARC"/>
    <property type="match status" value="1"/>
</dbReference>
<dbReference type="Gene3D" id="1.25.40.10">
    <property type="entry name" value="Tetratricopeptide repeat domain"/>
    <property type="match status" value="2"/>
</dbReference>
<dbReference type="Pfam" id="PF13424">
    <property type="entry name" value="TPR_12"/>
    <property type="match status" value="1"/>
</dbReference>
<dbReference type="Pfam" id="PF13374">
    <property type="entry name" value="TPR_10"/>
    <property type="match status" value="2"/>
</dbReference>
<dbReference type="InterPro" id="IPR011990">
    <property type="entry name" value="TPR-like_helical_dom_sf"/>
</dbReference>
<dbReference type="InterPro" id="IPR002182">
    <property type="entry name" value="NB-ARC"/>
</dbReference>
<dbReference type="PANTHER" id="PTHR19959:SF119">
    <property type="entry name" value="FUNGAL LIPASE-LIKE DOMAIN-CONTAINING PROTEIN"/>
    <property type="match status" value="1"/>
</dbReference>
<accession>A0AA96DLA5</accession>
<dbReference type="Gene3D" id="3.40.50.300">
    <property type="entry name" value="P-loop containing nucleotide triphosphate hydrolases"/>
    <property type="match status" value="1"/>
</dbReference>
<dbReference type="SUPFAM" id="SSF48452">
    <property type="entry name" value="TPR-like"/>
    <property type="match status" value="1"/>
</dbReference>
<name>A0AA96DLA5_9BACT</name>
<gene>
    <name evidence="2" type="ORF">RMQ68_02325</name>
</gene>
<dbReference type="GO" id="GO:0043531">
    <property type="term" value="F:ADP binding"/>
    <property type="evidence" value="ECO:0007669"/>
    <property type="project" value="InterPro"/>
</dbReference>